<keyword evidence="1" id="KW-0732">Signal</keyword>
<feature type="chain" id="PRO_5006866160" evidence="1">
    <location>
        <begin position="18"/>
        <end position="185"/>
    </location>
</feature>
<name>A0A0V0I1S6_SOLCH</name>
<evidence type="ECO:0000313" key="2">
    <source>
        <dbReference type="EMBL" id="JAP25755.1"/>
    </source>
</evidence>
<accession>A0A0V0I1S6</accession>
<sequence length="185" mass="21870">MLDVLWVCFMSCLFVEIYRLYGSLQNNNCVLQCNFWIFQLKPLKKAAMNQWLHQNMEAVISMYEDRFDLYTFQHQLIEESSKSKVQNDNWWKKLRVMSTQPVLSQLSTILINQISIPVKRTKELRALTGWRYYYSLLLELADIAMPLVRTVISRLSDAISFFLVSLIGRSLGLIYTGIRQSLRWK</sequence>
<protein>
    <submittedName>
        <fullName evidence="2">Putative ovule protein</fullName>
    </submittedName>
</protein>
<dbReference type="EMBL" id="GEDG01012957">
    <property type="protein sequence ID" value="JAP25755.1"/>
    <property type="molecule type" value="Transcribed_RNA"/>
</dbReference>
<feature type="signal peptide" evidence="1">
    <location>
        <begin position="1"/>
        <end position="17"/>
    </location>
</feature>
<dbReference type="Pfam" id="PF12452">
    <property type="entry name" value="DUF3685"/>
    <property type="match status" value="1"/>
</dbReference>
<evidence type="ECO:0000256" key="1">
    <source>
        <dbReference type="SAM" id="SignalP"/>
    </source>
</evidence>
<dbReference type="InterPro" id="IPR022552">
    <property type="entry name" value="UPF_Ycf55"/>
</dbReference>
<dbReference type="PANTHER" id="PTHR36807:SF2">
    <property type="entry name" value="PHOSPHOGLYCOLATE PHOSPHATASE"/>
    <property type="match status" value="1"/>
</dbReference>
<proteinExistence type="predicted"/>
<dbReference type="PANTHER" id="PTHR36807">
    <property type="entry name" value="PHOSPHOGLYCOLATE PHOSPHATASE"/>
    <property type="match status" value="1"/>
</dbReference>
<reference evidence="2" key="1">
    <citation type="submission" date="2015-12" db="EMBL/GenBank/DDBJ databases">
        <title>Gene expression during late stages of embryo sac development: a critical building block for successful pollen-pistil interactions.</title>
        <authorList>
            <person name="Liu Y."/>
            <person name="Joly V."/>
            <person name="Sabar M."/>
            <person name="Matton D.P."/>
        </authorList>
    </citation>
    <scope>NUCLEOTIDE SEQUENCE</scope>
</reference>
<organism evidence="2">
    <name type="scientific">Solanum chacoense</name>
    <name type="common">Chaco potato</name>
    <dbReference type="NCBI Taxonomy" id="4108"/>
    <lineage>
        <taxon>Eukaryota</taxon>
        <taxon>Viridiplantae</taxon>
        <taxon>Streptophyta</taxon>
        <taxon>Embryophyta</taxon>
        <taxon>Tracheophyta</taxon>
        <taxon>Spermatophyta</taxon>
        <taxon>Magnoliopsida</taxon>
        <taxon>eudicotyledons</taxon>
        <taxon>Gunneridae</taxon>
        <taxon>Pentapetalae</taxon>
        <taxon>asterids</taxon>
        <taxon>lamiids</taxon>
        <taxon>Solanales</taxon>
        <taxon>Solanaceae</taxon>
        <taxon>Solanoideae</taxon>
        <taxon>Solaneae</taxon>
        <taxon>Solanum</taxon>
    </lineage>
</organism>
<dbReference type="AlphaFoldDB" id="A0A0V0I1S6"/>